<sequence>MFHSLVLMACALAALSVAQGAGFARSKSLPLSLSLSVSVSSSLASASSPGAAADPTAAVTVAATAPTPASAPFAGKQLNRCRQSCYQQLSKDWHYCKDSVDCTNVSISIHVCLLCDSLTMSLTH</sequence>
<dbReference type="AlphaFoldDB" id="B4NU70"/>
<name>B4NU70_DROSI</name>
<dbReference type="Proteomes" id="UP000000304">
    <property type="component" value="Unassembled WGS sequence"/>
</dbReference>
<evidence type="ECO:0000313" key="2">
    <source>
        <dbReference type="EMBL" id="EDX16517.1"/>
    </source>
</evidence>
<dbReference type="GO" id="GO:0008045">
    <property type="term" value="P:motor neuron axon guidance"/>
    <property type="evidence" value="ECO:0007669"/>
    <property type="project" value="EnsemblMetazoa"/>
</dbReference>
<dbReference type="PhylomeDB" id="B4NU70"/>
<protein>
    <submittedName>
        <fullName evidence="2">GD24562</fullName>
    </submittedName>
</protein>
<gene>
    <name evidence="2" type="primary">Dsim\GD24562</name>
    <name evidence="2" type="ORF">Dsim_GD24562</name>
</gene>
<dbReference type="HOGENOM" id="CLU_2006300_0_0_1"/>
<dbReference type="Bgee" id="FBgn0195896">
    <property type="expression patterns" value="Expressed in embryo and 3 other cell types or tissues"/>
</dbReference>
<accession>B4NU70</accession>
<reference evidence="2 3" key="1">
    <citation type="journal article" date="2007" name="Nature">
        <title>Evolution of genes and genomes on the Drosophila phylogeny.</title>
        <authorList>
            <consortium name="Drosophila 12 Genomes Consortium"/>
            <person name="Clark A.G."/>
            <person name="Eisen M.B."/>
            <person name="Smith D.R."/>
            <person name="Bergman C.M."/>
            <person name="Oliver B."/>
            <person name="Markow T.A."/>
            <person name="Kaufman T.C."/>
            <person name="Kellis M."/>
            <person name="Gelbart W."/>
            <person name="Iyer V.N."/>
            <person name="Pollard D.A."/>
            <person name="Sackton T.B."/>
            <person name="Larracuente A.M."/>
            <person name="Singh N.D."/>
            <person name="Abad J.P."/>
            <person name="Abt D.N."/>
            <person name="Adryan B."/>
            <person name="Aguade M."/>
            <person name="Akashi H."/>
            <person name="Anderson W.W."/>
            <person name="Aquadro C.F."/>
            <person name="Ardell D.H."/>
            <person name="Arguello R."/>
            <person name="Artieri C.G."/>
            <person name="Barbash D.A."/>
            <person name="Barker D."/>
            <person name="Barsanti P."/>
            <person name="Batterham P."/>
            <person name="Batzoglou S."/>
            <person name="Begun D."/>
            <person name="Bhutkar A."/>
            <person name="Blanco E."/>
            <person name="Bosak S.A."/>
            <person name="Bradley R.K."/>
            <person name="Brand A.D."/>
            <person name="Brent M.R."/>
            <person name="Brooks A.N."/>
            <person name="Brown R.H."/>
            <person name="Butlin R.K."/>
            <person name="Caggese C."/>
            <person name="Calvi B.R."/>
            <person name="Bernardo de Carvalho A."/>
            <person name="Caspi A."/>
            <person name="Castrezana S."/>
            <person name="Celniker S.E."/>
            <person name="Chang J.L."/>
            <person name="Chapple C."/>
            <person name="Chatterji S."/>
            <person name="Chinwalla A."/>
            <person name="Civetta A."/>
            <person name="Clifton S.W."/>
            <person name="Comeron J.M."/>
            <person name="Costello J.C."/>
            <person name="Coyne J.A."/>
            <person name="Daub J."/>
            <person name="David R.G."/>
            <person name="Delcher A.L."/>
            <person name="Delehaunty K."/>
            <person name="Do C.B."/>
            <person name="Ebling H."/>
            <person name="Edwards K."/>
            <person name="Eickbush T."/>
            <person name="Evans J.D."/>
            <person name="Filipski A."/>
            <person name="Findeiss S."/>
            <person name="Freyhult E."/>
            <person name="Fulton L."/>
            <person name="Fulton R."/>
            <person name="Garcia A.C."/>
            <person name="Gardiner A."/>
            <person name="Garfield D.A."/>
            <person name="Garvin B.E."/>
            <person name="Gibson G."/>
            <person name="Gilbert D."/>
            <person name="Gnerre S."/>
            <person name="Godfrey J."/>
            <person name="Good R."/>
            <person name="Gotea V."/>
            <person name="Gravely B."/>
            <person name="Greenberg A.J."/>
            <person name="Griffiths-Jones S."/>
            <person name="Gross S."/>
            <person name="Guigo R."/>
            <person name="Gustafson E.A."/>
            <person name="Haerty W."/>
            <person name="Hahn M.W."/>
            <person name="Halligan D.L."/>
            <person name="Halpern A.L."/>
            <person name="Halter G.M."/>
            <person name="Han M.V."/>
            <person name="Heger A."/>
            <person name="Hillier L."/>
            <person name="Hinrichs A.S."/>
            <person name="Holmes I."/>
            <person name="Hoskins R.A."/>
            <person name="Hubisz M.J."/>
            <person name="Hultmark D."/>
            <person name="Huntley M.A."/>
            <person name="Jaffe D.B."/>
            <person name="Jagadeeshan S."/>
            <person name="Jeck W.R."/>
            <person name="Johnson J."/>
            <person name="Jones C.D."/>
            <person name="Jordan W.C."/>
            <person name="Karpen G.H."/>
            <person name="Kataoka E."/>
            <person name="Keightley P.D."/>
            <person name="Kheradpour P."/>
            <person name="Kirkness E.F."/>
            <person name="Koerich L.B."/>
            <person name="Kristiansen K."/>
            <person name="Kudrna D."/>
            <person name="Kulathinal R.J."/>
            <person name="Kumar S."/>
            <person name="Kwok R."/>
            <person name="Lander E."/>
            <person name="Langley C.H."/>
            <person name="Lapoint R."/>
            <person name="Lazzaro B.P."/>
            <person name="Lee S.J."/>
            <person name="Levesque L."/>
            <person name="Li R."/>
            <person name="Lin C.F."/>
            <person name="Lin M.F."/>
            <person name="Lindblad-Toh K."/>
            <person name="Llopart A."/>
            <person name="Long M."/>
            <person name="Low L."/>
            <person name="Lozovsky E."/>
            <person name="Lu J."/>
            <person name="Luo M."/>
            <person name="Machado C.A."/>
            <person name="Makalowski W."/>
            <person name="Marzo M."/>
            <person name="Matsuda M."/>
            <person name="Matzkin L."/>
            <person name="McAllister B."/>
            <person name="McBride C.S."/>
            <person name="McKernan B."/>
            <person name="McKernan K."/>
            <person name="Mendez-Lago M."/>
            <person name="Minx P."/>
            <person name="Mollenhauer M.U."/>
            <person name="Montooth K."/>
            <person name="Mount S.M."/>
            <person name="Mu X."/>
            <person name="Myers E."/>
            <person name="Negre B."/>
            <person name="Newfeld S."/>
            <person name="Nielsen R."/>
            <person name="Noor M.A."/>
            <person name="O'Grady P."/>
            <person name="Pachter L."/>
            <person name="Papaceit M."/>
            <person name="Parisi M.J."/>
            <person name="Parisi M."/>
            <person name="Parts L."/>
            <person name="Pedersen J.S."/>
            <person name="Pesole G."/>
            <person name="Phillippy A.M."/>
            <person name="Ponting C.P."/>
            <person name="Pop M."/>
            <person name="Porcelli D."/>
            <person name="Powell J.R."/>
            <person name="Prohaska S."/>
            <person name="Pruitt K."/>
            <person name="Puig M."/>
            <person name="Quesneville H."/>
            <person name="Ram K.R."/>
            <person name="Rand D."/>
            <person name="Rasmussen M.D."/>
            <person name="Reed L.K."/>
            <person name="Reenan R."/>
            <person name="Reily A."/>
            <person name="Remington K.A."/>
            <person name="Rieger T.T."/>
            <person name="Ritchie M.G."/>
            <person name="Robin C."/>
            <person name="Rogers Y.H."/>
            <person name="Rohde C."/>
            <person name="Rozas J."/>
            <person name="Rubenfield M.J."/>
            <person name="Ruiz A."/>
            <person name="Russo S."/>
            <person name="Salzberg S.L."/>
            <person name="Sanchez-Gracia A."/>
            <person name="Saranga D.J."/>
            <person name="Sato H."/>
            <person name="Schaeffer S.W."/>
            <person name="Schatz M.C."/>
            <person name="Schlenke T."/>
            <person name="Schwartz R."/>
            <person name="Segarra C."/>
            <person name="Singh R.S."/>
            <person name="Sirot L."/>
            <person name="Sirota M."/>
            <person name="Sisneros N.B."/>
            <person name="Smith C.D."/>
            <person name="Smith T.F."/>
            <person name="Spieth J."/>
            <person name="Stage D.E."/>
            <person name="Stark A."/>
            <person name="Stephan W."/>
            <person name="Strausberg R.L."/>
            <person name="Strempel S."/>
            <person name="Sturgill D."/>
            <person name="Sutton G."/>
            <person name="Sutton G.G."/>
            <person name="Tao W."/>
            <person name="Teichmann S."/>
            <person name="Tobari Y.N."/>
            <person name="Tomimura Y."/>
            <person name="Tsolas J.M."/>
            <person name="Valente V.L."/>
            <person name="Venter E."/>
            <person name="Venter J.C."/>
            <person name="Vicario S."/>
            <person name="Vieira F.G."/>
            <person name="Vilella A.J."/>
            <person name="Villasante A."/>
            <person name="Walenz B."/>
            <person name="Wang J."/>
            <person name="Wasserman M."/>
            <person name="Watts T."/>
            <person name="Wilson D."/>
            <person name="Wilson R.K."/>
            <person name="Wing R.A."/>
            <person name="Wolfner M.F."/>
            <person name="Wong A."/>
            <person name="Wong G.K."/>
            <person name="Wu C.I."/>
            <person name="Wu G."/>
            <person name="Yamamoto D."/>
            <person name="Yang H.P."/>
            <person name="Yang S.P."/>
            <person name="Yorke J.A."/>
            <person name="Yoshida K."/>
            <person name="Zdobnov E."/>
            <person name="Zhang P."/>
            <person name="Zhang Y."/>
            <person name="Zimin A.V."/>
            <person name="Baldwin J."/>
            <person name="Abdouelleil A."/>
            <person name="Abdulkadir J."/>
            <person name="Abebe A."/>
            <person name="Abera B."/>
            <person name="Abreu J."/>
            <person name="Acer S.C."/>
            <person name="Aftuck L."/>
            <person name="Alexander A."/>
            <person name="An P."/>
            <person name="Anderson E."/>
            <person name="Anderson S."/>
            <person name="Arachi H."/>
            <person name="Azer M."/>
            <person name="Bachantsang P."/>
            <person name="Barry A."/>
            <person name="Bayul T."/>
            <person name="Berlin A."/>
            <person name="Bessette D."/>
            <person name="Bloom T."/>
            <person name="Blye J."/>
            <person name="Boguslavskiy L."/>
            <person name="Bonnet C."/>
            <person name="Boukhgalter B."/>
            <person name="Bourzgui I."/>
            <person name="Brown A."/>
            <person name="Cahill P."/>
            <person name="Channer S."/>
            <person name="Cheshatsang Y."/>
            <person name="Chuda L."/>
            <person name="Citroen M."/>
            <person name="Collymore A."/>
            <person name="Cooke P."/>
            <person name="Costello M."/>
            <person name="D'Aco K."/>
            <person name="Daza R."/>
            <person name="De Haan G."/>
            <person name="DeGray S."/>
            <person name="DeMaso C."/>
            <person name="Dhargay N."/>
            <person name="Dooley K."/>
            <person name="Dooley E."/>
            <person name="Doricent M."/>
            <person name="Dorje P."/>
            <person name="Dorjee K."/>
            <person name="Dupes A."/>
            <person name="Elong R."/>
            <person name="Falk J."/>
            <person name="Farina A."/>
            <person name="Faro S."/>
            <person name="Ferguson D."/>
            <person name="Fisher S."/>
            <person name="Foley C.D."/>
            <person name="Franke A."/>
            <person name="Friedrich D."/>
            <person name="Gadbois L."/>
            <person name="Gearin G."/>
            <person name="Gearin C.R."/>
            <person name="Giannoukos G."/>
            <person name="Goode T."/>
            <person name="Graham J."/>
            <person name="Grandbois E."/>
            <person name="Grewal S."/>
            <person name="Gyaltsen K."/>
            <person name="Hafez N."/>
            <person name="Hagos B."/>
            <person name="Hall J."/>
            <person name="Henson C."/>
            <person name="Hollinger A."/>
            <person name="Honan T."/>
            <person name="Huard M.D."/>
            <person name="Hughes L."/>
            <person name="Hurhula B."/>
            <person name="Husby M.E."/>
            <person name="Kamat A."/>
            <person name="Kanga B."/>
            <person name="Kashin S."/>
            <person name="Khazanovich D."/>
            <person name="Kisner P."/>
            <person name="Lance K."/>
            <person name="Lara M."/>
            <person name="Lee W."/>
            <person name="Lennon N."/>
            <person name="Letendre F."/>
            <person name="LeVine R."/>
            <person name="Lipovsky A."/>
            <person name="Liu X."/>
            <person name="Liu J."/>
            <person name="Liu S."/>
            <person name="Lokyitsang T."/>
            <person name="Lokyitsang Y."/>
            <person name="Lubonja R."/>
            <person name="Lui A."/>
            <person name="MacDonald P."/>
            <person name="Magnisalis V."/>
            <person name="Maru K."/>
            <person name="Matthews C."/>
            <person name="McCusker W."/>
            <person name="McDonough S."/>
            <person name="Mehta T."/>
            <person name="Meldrim J."/>
            <person name="Meneus L."/>
            <person name="Mihai O."/>
            <person name="Mihalev A."/>
            <person name="Mihova T."/>
            <person name="Mittelman R."/>
            <person name="Mlenga V."/>
            <person name="Montmayeur A."/>
            <person name="Mulrain L."/>
            <person name="Navidi A."/>
            <person name="Naylor J."/>
            <person name="Negash T."/>
            <person name="Nguyen T."/>
            <person name="Nguyen N."/>
            <person name="Nicol R."/>
            <person name="Norbu C."/>
            <person name="Norbu N."/>
            <person name="Novod N."/>
            <person name="O'Neill B."/>
            <person name="Osman S."/>
            <person name="Markiewicz E."/>
            <person name="Oyono O.L."/>
            <person name="Patti C."/>
            <person name="Phunkhang P."/>
            <person name="Pierre F."/>
            <person name="Priest M."/>
            <person name="Raghuraman S."/>
            <person name="Rege F."/>
            <person name="Reyes R."/>
            <person name="Rise C."/>
            <person name="Rogov P."/>
            <person name="Ross K."/>
            <person name="Ryan E."/>
            <person name="Settipalli S."/>
            <person name="Shea T."/>
            <person name="Sherpa N."/>
            <person name="Shi L."/>
            <person name="Shih D."/>
            <person name="Sparrow T."/>
            <person name="Spaulding J."/>
            <person name="Stalker J."/>
            <person name="Stange-Thomann N."/>
            <person name="Stavropoulos S."/>
            <person name="Stone C."/>
            <person name="Strader C."/>
            <person name="Tesfaye S."/>
            <person name="Thomson T."/>
            <person name="Thoulutsang Y."/>
            <person name="Thoulutsang D."/>
            <person name="Topham K."/>
            <person name="Topping I."/>
            <person name="Tsamla T."/>
            <person name="Vassiliev H."/>
            <person name="Vo A."/>
            <person name="Wangchuk T."/>
            <person name="Wangdi T."/>
            <person name="Weiand M."/>
            <person name="Wilkinson J."/>
            <person name="Wilson A."/>
            <person name="Yadav S."/>
            <person name="Young G."/>
            <person name="Yu Q."/>
            <person name="Zembek L."/>
            <person name="Zhong D."/>
            <person name="Zimmer A."/>
            <person name="Zwirko Z."/>
            <person name="Jaffe D.B."/>
            <person name="Alvarez P."/>
            <person name="Brockman W."/>
            <person name="Butler J."/>
            <person name="Chin C."/>
            <person name="Gnerre S."/>
            <person name="Grabherr M."/>
            <person name="Kleber M."/>
            <person name="Mauceli E."/>
            <person name="MacCallum I."/>
        </authorList>
    </citation>
    <scope>NUCLEOTIDE SEQUENCE [LARGE SCALE GENOMIC DNA]</scope>
    <source>
        <strain evidence="3">white501</strain>
    </source>
</reference>
<evidence type="ECO:0000313" key="3">
    <source>
        <dbReference type="Proteomes" id="UP000000304"/>
    </source>
</evidence>
<keyword evidence="3" id="KW-1185">Reference proteome</keyword>
<organism evidence="2 3">
    <name type="scientific">Drosophila simulans</name>
    <name type="common">Fruit fly</name>
    <dbReference type="NCBI Taxonomy" id="7240"/>
    <lineage>
        <taxon>Eukaryota</taxon>
        <taxon>Metazoa</taxon>
        <taxon>Ecdysozoa</taxon>
        <taxon>Arthropoda</taxon>
        <taxon>Hexapoda</taxon>
        <taxon>Insecta</taxon>
        <taxon>Pterygota</taxon>
        <taxon>Neoptera</taxon>
        <taxon>Endopterygota</taxon>
        <taxon>Diptera</taxon>
        <taxon>Brachycera</taxon>
        <taxon>Muscomorpha</taxon>
        <taxon>Ephydroidea</taxon>
        <taxon>Drosophilidae</taxon>
        <taxon>Drosophila</taxon>
        <taxon>Sophophora</taxon>
    </lineage>
</organism>
<feature type="chain" id="PRO_5002820243" evidence="1">
    <location>
        <begin position="21"/>
        <end position="124"/>
    </location>
</feature>
<keyword evidence="1" id="KW-0732">Signal</keyword>
<dbReference type="OMA" id="HVCLLCD"/>
<proteinExistence type="predicted"/>
<dbReference type="OrthoDB" id="8195614at2759"/>
<evidence type="ECO:0000256" key="1">
    <source>
        <dbReference type="SAM" id="SignalP"/>
    </source>
</evidence>
<dbReference type="EMBL" id="CH983711">
    <property type="protein sequence ID" value="EDX16517.1"/>
    <property type="molecule type" value="Genomic_DNA"/>
</dbReference>
<feature type="signal peptide" evidence="1">
    <location>
        <begin position="1"/>
        <end position="20"/>
    </location>
</feature>